<dbReference type="InterPro" id="IPR044068">
    <property type="entry name" value="CB"/>
</dbReference>
<evidence type="ECO:0000259" key="3">
    <source>
        <dbReference type="PROSITE" id="PS51900"/>
    </source>
</evidence>
<evidence type="ECO:0000313" key="5">
    <source>
        <dbReference type="Proteomes" id="UP001464891"/>
    </source>
</evidence>
<feature type="domain" description="Core-binding (CB)" evidence="3">
    <location>
        <begin position="1"/>
        <end position="86"/>
    </location>
</feature>
<sequence length="96" mass="11299">MESRPRKLLDQVRDVIRMKHYSYRTEKSYVAWIRRFILFYNKRDSSEMGATEIEQFLSYLAMQEHVAASTQNQALSALLFLYRAAFSYSSDNVSGD</sequence>
<dbReference type="EMBL" id="JAMPKM010000032">
    <property type="protein sequence ID" value="MEP0820520.1"/>
    <property type="molecule type" value="Genomic_DNA"/>
</dbReference>
<dbReference type="Pfam" id="PF13495">
    <property type="entry name" value="Phage_int_SAM_4"/>
    <property type="match status" value="1"/>
</dbReference>
<protein>
    <submittedName>
        <fullName evidence="4">Phage integrase N-terminal SAM-like domain-containing protein</fullName>
    </submittedName>
</protein>
<reference evidence="4 5" key="1">
    <citation type="submission" date="2022-04" db="EMBL/GenBank/DDBJ databases">
        <title>Positive selection, recombination, and allopatry shape intraspecific diversity of widespread and dominant cyanobacteria.</title>
        <authorList>
            <person name="Wei J."/>
            <person name="Shu W."/>
            <person name="Hu C."/>
        </authorList>
    </citation>
    <scope>NUCLEOTIDE SEQUENCE [LARGE SCALE GENOMIC DNA]</scope>
    <source>
        <strain evidence="4 5">GB2-A4</strain>
    </source>
</reference>
<proteinExistence type="predicted"/>
<comment type="caution">
    <text evidence="4">The sequence shown here is derived from an EMBL/GenBank/DDBJ whole genome shotgun (WGS) entry which is preliminary data.</text>
</comment>
<dbReference type="Proteomes" id="UP001464891">
    <property type="component" value="Unassembled WGS sequence"/>
</dbReference>
<organism evidence="4 5">
    <name type="scientific">Trichocoleus desertorum GB2-A4</name>
    <dbReference type="NCBI Taxonomy" id="2933944"/>
    <lineage>
        <taxon>Bacteria</taxon>
        <taxon>Bacillati</taxon>
        <taxon>Cyanobacteriota</taxon>
        <taxon>Cyanophyceae</taxon>
        <taxon>Leptolyngbyales</taxon>
        <taxon>Trichocoleusaceae</taxon>
        <taxon>Trichocoleus</taxon>
    </lineage>
</organism>
<name>A0ABV0JHL6_9CYAN</name>
<dbReference type="SUPFAM" id="SSF56349">
    <property type="entry name" value="DNA breaking-rejoining enzymes"/>
    <property type="match status" value="1"/>
</dbReference>
<keyword evidence="5" id="KW-1185">Reference proteome</keyword>
<dbReference type="InterPro" id="IPR010998">
    <property type="entry name" value="Integrase_recombinase_N"/>
</dbReference>
<dbReference type="Gene3D" id="1.10.150.130">
    <property type="match status" value="1"/>
</dbReference>
<accession>A0ABV0JHL6</accession>
<evidence type="ECO:0000313" key="4">
    <source>
        <dbReference type="EMBL" id="MEP0820520.1"/>
    </source>
</evidence>
<gene>
    <name evidence="4" type="ORF">NC998_25830</name>
</gene>
<dbReference type="RefSeq" id="WP_190443318.1">
    <property type="nucleotide sequence ID" value="NZ_JAMPKM010000032.1"/>
</dbReference>
<dbReference type="InterPro" id="IPR011010">
    <property type="entry name" value="DNA_brk_join_enz"/>
</dbReference>
<dbReference type="InterPro" id="IPR004107">
    <property type="entry name" value="Integrase_SAM-like_N"/>
</dbReference>
<keyword evidence="1 2" id="KW-0238">DNA-binding</keyword>
<dbReference type="PROSITE" id="PS51900">
    <property type="entry name" value="CB"/>
    <property type="match status" value="1"/>
</dbReference>
<evidence type="ECO:0000256" key="1">
    <source>
        <dbReference type="ARBA" id="ARBA00023125"/>
    </source>
</evidence>
<evidence type="ECO:0000256" key="2">
    <source>
        <dbReference type="PROSITE-ProRule" id="PRU01248"/>
    </source>
</evidence>